<reference evidence="7" key="3">
    <citation type="submission" date="2016-07" db="EMBL/GenBank/DDBJ databases">
        <title>Evolution of pathogenesis and genome organization in the Tremellales.</title>
        <authorList>
            <person name="Cuomo C."/>
            <person name="Litvintseva A."/>
            <person name="Heitman J."/>
            <person name="Chen Y."/>
            <person name="Sun S."/>
            <person name="Springer D."/>
            <person name="Dromer F."/>
            <person name="Young S."/>
            <person name="Zeng Q."/>
            <person name="Chapman S."/>
            <person name="Gujja S."/>
            <person name="Saif S."/>
            <person name="Birren B."/>
        </authorList>
    </citation>
    <scope>NUCLEOTIDE SEQUENCE</scope>
    <source>
        <strain evidence="7">CBS 10737</strain>
    </source>
</reference>
<organism evidence="7">
    <name type="scientific">Kwoniella pini CBS 10737</name>
    <dbReference type="NCBI Taxonomy" id="1296096"/>
    <lineage>
        <taxon>Eukaryota</taxon>
        <taxon>Fungi</taxon>
        <taxon>Dikarya</taxon>
        <taxon>Basidiomycota</taxon>
        <taxon>Agaricomycotina</taxon>
        <taxon>Tremellomycetes</taxon>
        <taxon>Tremellales</taxon>
        <taxon>Cryptococcaceae</taxon>
        <taxon>Kwoniella</taxon>
    </lineage>
</organism>
<keyword evidence="4" id="KW-0620">Polyamine biosynthesis</keyword>
<reference evidence="8" key="2">
    <citation type="submission" date="2013-07" db="EMBL/GenBank/DDBJ databases">
        <authorList>
            <consortium name="The Broad Institute Genome Sequencing Platform"/>
            <person name="Cuomo C."/>
            <person name="Litvintseva A."/>
            <person name="Chen Y."/>
            <person name="Heitman J."/>
            <person name="Sun S."/>
            <person name="Springer D."/>
            <person name="Dromer F."/>
            <person name="Young S.K."/>
            <person name="Zeng Q."/>
            <person name="Gargeya S."/>
            <person name="Fitzgerald M."/>
            <person name="Abouelleil A."/>
            <person name="Alvarado L."/>
            <person name="Berlin A.M."/>
            <person name="Chapman S.B."/>
            <person name="Dewar J."/>
            <person name="Goldberg J."/>
            <person name="Griggs A."/>
            <person name="Gujja S."/>
            <person name="Hansen M."/>
            <person name="Howarth C."/>
            <person name="Imamovic A."/>
            <person name="Larimer J."/>
            <person name="McCowan C."/>
            <person name="Murphy C."/>
            <person name="Pearson M."/>
            <person name="Priest M."/>
            <person name="Roberts A."/>
            <person name="Saif S."/>
            <person name="Shea T."/>
            <person name="Sykes S."/>
            <person name="Wortman J."/>
            <person name="Nusbaum C."/>
            <person name="Birren B."/>
        </authorList>
    </citation>
    <scope>NUCLEOTIDE SEQUENCE</scope>
    <source>
        <strain evidence="8">CBS 10737</strain>
    </source>
</reference>
<feature type="region of interest" description="Disordered" evidence="6">
    <location>
        <begin position="56"/>
        <end position="75"/>
    </location>
</feature>
<evidence type="ECO:0000313" key="9">
    <source>
        <dbReference type="Proteomes" id="UP000094020"/>
    </source>
</evidence>
<evidence type="ECO:0000256" key="1">
    <source>
        <dbReference type="ARBA" id="ARBA00004911"/>
    </source>
</evidence>
<evidence type="ECO:0000313" key="8">
    <source>
        <dbReference type="EMBL" id="WWC70441.1"/>
    </source>
</evidence>
<feature type="coiled-coil region" evidence="5">
    <location>
        <begin position="425"/>
        <end position="460"/>
    </location>
</feature>
<proteinExistence type="inferred from homology"/>
<evidence type="ECO:0000256" key="4">
    <source>
        <dbReference type="ARBA" id="ARBA00023115"/>
    </source>
</evidence>
<dbReference type="InterPro" id="IPR048283">
    <property type="entry name" value="AdoMetDC-like"/>
</dbReference>
<evidence type="ECO:0000256" key="5">
    <source>
        <dbReference type="SAM" id="Coils"/>
    </source>
</evidence>
<evidence type="ECO:0000256" key="3">
    <source>
        <dbReference type="ARBA" id="ARBA00023066"/>
    </source>
</evidence>
<dbReference type="GO" id="GO:0008295">
    <property type="term" value="P:spermidine biosynthetic process"/>
    <property type="evidence" value="ECO:0007669"/>
    <property type="project" value="UniProtKB-KW"/>
</dbReference>
<keyword evidence="5" id="KW-0175">Coiled coil</keyword>
<reference evidence="7" key="1">
    <citation type="submission" date="2013-07" db="EMBL/GenBank/DDBJ databases">
        <title>The Genome Sequence of Cryptococcus pinus CBS10737.</title>
        <authorList>
            <consortium name="The Broad Institute Genome Sequencing Platform"/>
            <person name="Cuomo C."/>
            <person name="Litvintseva A."/>
            <person name="Chen Y."/>
            <person name="Heitman J."/>
            <person name="Sun S."/>
            <person name="Springer D."/>
            <person name="Dromer F."/>
            <person name="Young S.K."/>
            <person name="Zeng Q."/>
            <person name="Gargeya S."/>
            <person name="Fitzgerald M."/>
            <person name="Abouelleil A."/>
            <person name="Alvarado L."/>
            <person name="Berlin A.M."/>
            <person name="Chapman S.B."/>
            <person name="Dewar J."/>
            <person name="Goldberg J."/>
            <person name="Griggs A."/>
            <person name="Gujja S."/>
            <person name="Hansen M."/>
            <person name="Howarth C."/>
            <person name="Imamovic A."/>
            <person name="Larimer J."/>
            <person name="McCowan C."/>
            <person name="Murphy C."/>
            <person name="Pearson M."/>
            <person name="Priest M."/>
            <person name="Roberts A."/>
            <person name="Saif S."/>
            <person name="Shea T."/>
            <person name="Sykes S."/>
            <person name="Wortman J."/>
            <person name="Nusbaum C."/>
            <person name="Birren B."/>
        </authorList>
    </citation>
    <scope>NUCLEOTIDE SEQUENCE [LARGE SCALE GENOMIC DNA]</scope>
    <source>
        <strain evidence="7">CBS 10737</strain>
    </source>
</reference>
<comment type="pathway">
    <text evidence="1">Amine and polyamine biosynthesis; S-adenosylmethioninamine biosynthesis; S-adenosylmethioninamine from S-adenosyl-L-methionine: step 1/1.</text>
</comment>
<name>A0A1B9I1S7_9TREE</name>
<sequence length="512" mass="57756">MTLPLETSQEVLTSPGPFEGPEKLLEIWFAPSFDQLPNSQHFIKKTSFEFRNSIEIENNNNNNDDDDDESMNRNKNRNNVELKGLRKIPKYIWEEMLDIVKCKVLSVVEGNELDAYLLSESSLFVAPHLVILKTCGTTLNLLGLYRIIEIAKEWCGFTNVWRCFYSRKSFFFPERQQGPHKDWTDEVKFLDTVFGTAGAAYTVGPMNRDHWLLYLTSPNTVPNLPNSTLPSPASSLILPSPSQELSNNAIASSSSYSSQSIIPTKYQDTTLEILMTHLSPNARSKFYNDNIINGGGGETGTVKSGLELGYEISNELGINKLFSKEETILDSFGFDPCGYSANAVIGSGLPESDNSGRGGGYFTIHVTPEEGWSYASFECNVPLPTCSDDNNNLIKRPELKELIKKVVNIFEPSRLSITLFVSTNQSNKNDNNNNIELEQQQEEEEEEEEKETEIEQKAWQSFGTDLLGKSFIRKDRIGYEFDGYDLVFACFEKRGWKEPFSEISIGQRNGDV</sequence>
<dbReference type="UniPathway" id="UPA00331">
    <property type="reaction ID" value="UER00451"/>
</dbReference>
<dbReference type="GO" id="GO:0005829">
    <property type="term" value="C:cytosol"/>
    <property type="evidence" value="ECO:0007669"/>
    <property type="project" value="TreeGrafter"/>
</dbReference>
<gene>
    <name evidence="7" type="ORF">I206_04027</name>
    <name evidence="8" type="ORF">I206_104392</name>
</gene>
<protein>
    <submittedName>
        <fullName evidence="7">S-adenosylmethionine decarboxylase proenzyme</fullName>
    </submittedName>
</protein>
<dbReference type="Gene3D" id="3.60.90.10">
    <property type="entry name" value="S-adenosylmethionine decarboxylase"/>
    <property type="match status" value="1"/>
</dbReference>
<dbReference type="PANTHER" id="PTHR11570:SF0">
    <property type="entry name" value="S-ADENOSYLMETHIONINE DECARBOXYLASE PROENZYME"/>
    <property type="match status" value="1"/>
</dbReference>
<dbReference type="GeneID" id="30172396"/>
<comment type="similarity">
    <text evidence="2">Belongs to the eukaryotic AdoMetDC family.</text>
</comment>
<dbReference type="PROSITE" id="PS01336">
    <property type="entry name" value="ADOMETDC"/>
    <property type="match status" value="1"/>
</dbReference>
<dbReference type="OrthoDB" id="1068353at2759"/>
<evidence type="ECO:0000313" key="7">
    <source>
        <dbReference type="EMBL" id="OCF49506.1"/>
    </source>
</evidence>
<evidence type="ECO:0000256" key="6">
    <source>
        <dbReference type="SAM" id="MobiDB-lite"/>
    </source>
</evidence>
<keyword evidence="3" id="KW-0745">Spermidine biosynthesis</keyword>
<dbReference type="GO" id="GO:0004014">
    <property type="term" value="F:adenosylmethionine decarboxylase activity"/>
    <property type="evidence" value="ECO:0007669"/>
    <property type="project" value="InterPro"/>
</dbReference>
<dbReference type="AlphaFoldDB" id="A0A1B9I1S7"/>
<evidence type="ECO:0000256" key="2">
    <source>
        <dbReference type="ARBA" id="ARBA00008466"/>
    </source>
</evidence>
<dbReference type="FunFam" id="3.60.90.10:FF:000017">
    <property type="entry name" value="S-adenosylmethionine decarboxylase proenzyme"/>
    <property type="match status" value="1"/>
</dbReference>
<dbReference type="STRING" id="1296096.A0A1B9I1S7"/>
<dbReference type="RefSeq" id="XP_019010725.1">
    <property type="nucleotide sequence ID" value="XM_019155767.1"/>
</dbReference>
<accession>A0A1B9I1S7</accession>
<dbReference type="SUPFAM" id="SSF56276">
    <property type="entry name" value="S-adenosylmethionine decarboxylase"/>
    <property type="match status" value="1"/>
</dbReference>
<dbReference type="InterPro" id="IPR018166">
    <property type="entry name" value="S-AdoMet_deCO2ase_CS"/>
</dbReference>
<dbReference type="Pfam" id="PF01536">
    <property type="entry name" value="SAM_decarbox"/>
    <property type="match status" value="1"/>
</dbReference>
<dbReference type="EMBL" id="KI894011">
    <property type="protein sequence ID" value="OCF49506.1"/>
    <property type="molecule type" value="Genomic_DNA"/>
</dbReference>
<dbReference type="PANTHER" id="PTHR11570">
    <property type="entry name" value="S-ADENOSYLMETHIONINE DECARBOXYLASE"/>
    <property type="match status" value="1"/>
</dbReference>
<dbReference type="GO" id="GO:0006597">
    <property type="term" value="P:spermine biosynthetic process"/>
    <property type="evidence" value="ECO:0007669"/>
    <property type="project" value="TreeGrafter"/>
</dbReference>
<reference evidence="8" key="4">
    <citation type="submission" date="2024-02" db="EMBL/GenBank/DDBJ databases">
        <title>Comparative genomics of Cryptococcus and Kwoniella reveals pathogenesis evolution and contrasting modes of karyotype evolution via chromosome fusion or intercentromeric recombination.</title>
        <authorList>
            <person name="Coelho M.A."/>
            <person name="David-Palma M."/>
            <person name="Shea T."/>
            <person name="Bowers K."/>
            <person name="McGinley-Smith S."/>
            <person name="Mohammad A.W."/>
            <person name="Gnirke A."/>
            <person name="Yurkov A.M."/>
            <person name="Nowrousian M."/>
            <person name="Sun S."/>
            <person name="Cuomo C.A."/>
            <person name="Heitman J."/>
        </authorList>
    </citation>
    <scope>NUCLEOTIDE SEQUENCE</scope>
    <source>
        <strain evidence="8">CBS 10737</strain>
    </source>
</reference>
<dbReference type="Proteomes" id="UP000094020">
    <property type="component" value="Chromosome 5"/>
</dbReference>
<dbReference type="InterPro" id="IPR016067">
    <property type="entry name" value="S-AdoMet_deCO2ase_core"/>
</dbReference>
<keyword evidence="9" id="KW-1185">Reference proteome</keyword>
<dbReference type="EMBL" id="CP144523">
    <property type="protein sequence ID" value="WWC70441.1"/>
    <property type="molecule type" value="Genomic_DNA"/>
</dbReference>
<dbReference type="KEGG" id="kpin:30172396"/>